<proteinExistence type="predicted"/>
<gene>
    <name evidence="2" type="ORF">PRVXH_002092</name>
</gene>
<reference evidence="2" key="1">
    <citation type="journal article" date="2018" name="Antonie Van Leeuwenhoek">
        <title>Proteinivorax hydrogeniformans sp. nov., an anaerobic, haloalkaliphilic bacterium fermenting proteinaceous compounds with high hydrogen production.</title>
        <authorList>
            <person name="Boltyanskaya Y."/>
            <person name="Detkova E."/>
            <person name="Pimenov N."/>
            <person name="Kevbrin V."/>
        </authorList>
    </citation>
    <scope>NUCLEOTIDE SEQUENCE</scope>
    <source>
        <strain evidence="2">Z-710</strain>
    </source>
</reference>
<evidence type="ECO:0000313" key="2">
    <source>
        <dbReference type="EMBL" id="XCI28146.1"/>
    </source>
</evidence>
<dbReference type="PANTHER" id="PTHR43135">
    <property type="entry name" value="ALPHA-D-RIBOSE 1-METHYLPHOSPHONATE 5-TRIPHOSPHATE DIPHOSPHATASE"/>
    <property type="match status" value="1"/>
</dbReference>
<dbReference type="AlphaFoldDB" id="A0AAU8HRG5"/>
<dbReference type="InterPro" id="IPR011059">
    <property type="entry name" value="Metal-dep_hydrolase_composite"/>
</dbReference>
<dbReference type="Pfam" id="PF01979">
    <property type="entry name" value="Amidohydro_1"/>
    <property type="match status" value="1"/>
</dbReference>
<sequence length="387" mass="42086">MIAITNGKIFTMANETLENGTVLIKDGKIEEVGENIDIPKDAEVIDAKGQVVMPGLIDAHSHIGIFEEAMGFEGADGNETTHPSTPHLRAIDAVNPMDTALKEAYEGGITTVVSGPGSANVIGGQGMAMKTYGKIIDEMVILEPTGMKCAYGENPKRVYSSQKKAPSTRMGTAAVMREELTKAQEYLKKLEKAEEDPEKAPARDLKMEGLVKVLRKEIPLRAHAHRADDIVTALRIAEEFDVEITIEHCTEGHLVADYLAEKKVDVVIGPTLSSRPKVELANLTFETGRVLWEAGVKFAIMTDHPVIPQHYLPICAALAHKDGLPKEEALKAITINAAEIIGVGERVGSIEKGKDADIILLDGDLFDYKTKVLKTIINGEVIYDRSK</sequence>
<dbReference type="InterPro" id="IPR032466">
    <property type="entry name" value="Metal_Hydrolase"/>
</dbReference>
<feature type="domain" description="Amidohydrolase-related" evidence="1">
    <location>
        <begin position="51"/>
        <end position="381"/>
    </location>
</feature>
<reference evidence="2" key="2">
    <citation type="submission" date="2024-06" db="EMBL/GenBank/DDBJ databases">
        <authorList>
            <person name="Petrova K.O."/>
            <person name="Toshchakov S.V."/>
            <person name="Boltjanskaja Y.V."/>
            <person name="Kevbrin V.V."/>
        </authorList>
    </citation>
    <scope>NUCLEOTIDE SEQUENCE</scope>
    <source>
        <strain evidence="2">Z-710</strain>
    </source>
</reference>
<dbReference type="PANTHER" id="PTHR43135:SF3">
    <property type="entry name" value="ALPHA-D-RIBOSE 1-METHYLPHOSPHONATE 5-TRIPHOSPHATE DIPHOSPHATASE"/>
    <property type="match status" value="1"/>
</dbReference>
<name>A0AAU8HRG5_9FIRM</name>
<dbReference type="Gene3D" id="2.30.40.10">
    <property type="entry name" value="Urease, subunit C, domain 1"/>
    <property type="match status" value="1"/>
</dbReference>
<dbReference type="GO" id="GO:0016810">
    <property type="term" value="F:hydrolase activity, acting on carbon-nitrogen (but not peptide) bonds"/>
    <property type="evidence" value="ECO:0007669"/>
    <property type="project" value="InterPro"/>
</dbReference>
<dbReference type="SUPFAM" id="SSF51338">
    <property type="entry name" value="Composite domain of metallo-dependent hydrolases"/>
    <property type="match status" value="1"/>
</dbReference>
<accession>A0AAU8HRG5</accession>
<dbReference type="InterPro" id="IPR051781">
    <property type="entry name" value="Metallo-dep_Hydrolase"/>
</dbReference>
<dbReference type="Gene3D" id="3.20.20.140">
    <property type="entry name" value="Metal-dependent hydrolases"/>
    <property type="match status" value="1"/>
</dbReference>
<protein>
    <submittedName>
        <fullName evidence="2">Amidohydrolase</fullName>
    </submittedName>
</protein>
<dbReference type="RefSeq" id="WP_353892723.1">
    <property type="nucleotide sequence ID" value="NZ_CP159485.1"/>
</dbReference>
<evidence type="ECO:0000259" key="1">
    <source>
        <dbReference type="Pfam" id="PF01979"/>
    </source>
</evidence>
<dbReference type="EMBL" id="CP159485">
    <property type="protein sequence ID" value="XCI28146.1"/>
    <property type="molecule type" value="Genomic_DNA"/>
</dbReference>
<dbReference type="SUPFAM" id="SSF51556">
    <property type="entry name" value="Metallo-dependent hydrolases"/>
    <property type="match status" value="1"/>
</dbReference>
<dbReference type="CDD" id="cd01309">
    <property type="entry name" value="Met_dep_hydrolase_C"/>
    <property type="match status" value="1"/>
</dbReference>
<dbReference type="InterPro" id="IPR006680">
    <property type="entry name" value="Amidohydro-rel"/>
</dbReference>
<organism evidence="2">
    <name type="scientific">Proteinivorax hydrogeniformans</name>
    <dbReference type="NCBI Taxonomy" id="1826727"/>
    <lineage>
        <taxon>Bacteria</taxon>
        <taxon>Bacillati</taxon>
        <taxon>Bacillota</taxon>
        <taxon>Clostridia</taxon>
        <taxon>Eubacteriales</taxon>
        <taxon>Proteinivoracaceae</taxon>
        <taxon>Proteinivorax</taxon>
    </lineage>
</organism>